<evidence type="ECO:0000313" key="3">
    <source>
        <dbReference type="Proteomes" id="UP000499080"/>
    </source>
</evidence>
<gene>
    <name evidence="2" type="ORF">AVEN_123263_1</name>
    <name evidence="1" type="ORF">AVEN_97703_1</name>
</gene>
<dbReference type="EMBL" id="BGPR01010607">
    <property type="protein sequence ID" value="GBN47047.1"/>
    <property type="molecule type" value="Genomic_DNA"/>
</dbReference>
<dbReference type="AlphaFoldDB" id="A0A4Y2P9Y1"/>
<accession>A0A4Y2P9Y1</accession>
<organism evidence="2 3">
    <name type="scientific">Araneus ventricosus</name>
    <name type="common">Orbweaver spider</name>
    <name type="synonym">Epeira ventricosa</name>
    <dbReference type="NCBI Taxonomy" id="182803"/>
    <lineage>
        <taxon>Eukaryota</taxon>
        <taxon>Metazoa</taxon>
        <taxon>Ecdysozoa</taxon>
        <taxon>Arthropoda</taxon>
        <taxon>Chelicerata</taxon>
        <taxon>Arachnida</taxon>
        <taxon>Araneae</taxon>
        <taxon>Araneomorphae</taxon>
        <taxon>Entelegynae</taxon>
        <taxon>Araneoidea</taxon>
        <taxon>Araneidae</taxon>
        <taxon>Araneus</taxon>
    </lineage>
</organism>
<evidence type="ECO:0000313" key="1">
    <source>
        <dbReference type="EMBL" id="GBN47036.1"/>
    </source>
</evidence>
<protein>
    <submittedName>
        <fullName evidence="2">Uncharacterized protein</fullName>
    </submittedName>
</protein>
<reference evidence="2 3" key="1">
    <citation type="journal article" date="2019" name="Sci. Rep.">
        <title>Orb-weaving spider Araneus ventricosus genome elucidates the spidroin gene catalogue.</title>
        <authorList>
            <person name="Kono N."/>
            <person name="Nakamura H."/>
            <person name="Ohtoshi R."/>
            <person name="Moran D.A.P."/>
            <person name="Shinohara A."/>
            <person name="Yoshida Y."/>
            <person name="Fujiwara M."/>
            <person name="Mori M."/>
            <person name="Tomita M."/>
            <person name="Arakawa K."/>
        </authorList>
    </citation>
    <scope>NUCLEOTIDE SEQUENCE [LARGE SCALE GENOMIC DNA]</scope>
</reference>
<dbReference type="EMBL" id="BGPR01010606">
    <property type="protein sequence ID" value="GBN47036.1"/>
    <property type="molecule type" value="Genomic_DNA"/>
</dbReference>
<comment type="caution">
    <text evidence="2">The sequence shown here is derived from an EMBL/GenBank/DDBJ whole genome shotgun (WGS) entry which is preliminary data.</text>
</comment>
<sequence>MSIISHLNSSRHDINTENIESKWQSPASVESPLIGGTSRQRRGSNLVLHIIIISTVISTRKRNLVTYPATTHSRIRGAPFGKDNIIQNYSARSRGYIAKLNNRTVGISNMVIKYLMRRNPHKEVCPINGDGKINHPQYQGK</sequence>
<evidence type="ECO:0000313" key="2">
    <source>
        <dbReference type="EMBL" id="GBN47047.1"/>
    </source>
</evidence>
<name>A0A4Y2P9Y1_ARAVE</name>
<dbReference type="Proteomes" id="UP000499080">
    <property type="component" value="Unassembled WGS sequence"/>
</dbReference>
<keyword evidence="3" id="KW-1185">Reference proteome</keyword>
<proteinExistence type="predicted"/>